<dbReference type="Gene3D" id="3.40.50.300">
    <property type="entry name" value="P-loop containing nucleotide triphosphate hydrolases"/>
    <property type="match status" value="2"/>
</dbReference>
<dbReference type="InterPro" id="IPR050130">
    <property type="entry name" value="ClpA_ClpB"/>
</dbReference>
<feature type="domain" description="AAA+ ATPase" evidence="5">
    <location>
        <begin position="496"/>
        <end position="672"/>
    </location>
</feature>
<dbReference type="SMART" id="SM01086">
    <property type="entry name" value="ClpB_D2-small"/>
    <property type="match status" value="1"/>
</dbReference>
<sequence>MSVEKLTERAKEIILKVPEHDSVLSGELLVALNDSSGMSSILLQLFPKLKVNKKVEIDVEAFIKEAYYQALRLEHSYVGTEHLLLSLLKLSSSDSYDNVKTELAKMNIFPNAVKSFEKSKRTPYLDAFGVNLNHKLFKEMDRPLLARNEYETMVTILLQRNNSNPLLVGEKGVGKNSIVQLLAQNVNYLDVPPPLVGFQVIEFDLLAFMTNAFNKNSLEMVLGSLVEELRSMERVVLSIKNFQNIFFATSTGFTVPMFYSMFKSSLETANIRYIATMTSSLYDKIVAENEHVLEGMSTIDVSEPREELTKEILRLNAVYLGRFHNVEIPGEVINYVYRKAKDEIKDIRFPQKGLDLLDQACSRVILKNRIVPESYKSLVDKTFLVAQSLDKSLDRGDYKGALRTRSKLRRMEDNLVEEEKNIFYGGNLRLTTLEVDEALKDYGVEKEKIIVDDKIGSLANLSKRIKKQIVGQDEAVDTVVKSLIRAKLGLRSKKRPVGNFLFLGPTGVGKTELAKVLAESAFTHKDSALIRLDMSDFAEKHTVARLVGAPPGYVGYGEGGELTQKIEVQPESVVLFDEIEKAHPDVMNILLQIMEEGELSDAKGNTFEFSKAIIILTSNLGTEFIHRPGIGFDETIIDDSKLEGRLKDNLKKILKPELINRFDEVIVFKRLSQEEQMRVLELLIKEVTLSLAKQNITLKVSGSVNKVLLNKGYSTEYGARALRRVVEKELLDRIAELLIKSETKKHLLNKNREPMHLNVKALKGDIRAELI</sequence>
<dbReference type="Pfam" id="PF07724">
    <property type="entry name" value="AAA_2"/>
    <property type="match status" value="1"/>
</dbReference>
<proteinExistence type="predicted"/>
<dbReference type="PANTHER" id="PTHR11638">
    <property type="entry name" value="ATP-DEPENDENT CLP PROTEASE"/>
    <property type="match status" value="1"/>
</dbReference>
<dbReference type="InterPro" id="IPR036628">
    <property type="entry name" value="Clp_N_dom_sf"/>
</dbReference>
<dbReference type="PATRIC" id="fig|1619119.3.peg.367"/>
<dbReference type="Pfam" id="PF17871">
    <property type="entry name" value="AAA_lid_9"/>
    <property type="match status" value="1"/>
</dbReference>
<dbReference type="Proteomes" id="UP000034507">
    <property type="component" value="Unassembled WGS sequence"/>
</dbReference>
<feature type="domain" description="AAA+ ATPase" evidence="5">
    <location>
        <begin position="161"/>
        <end position="307"/>
    </location>
</feature>
<dbReference type="CDD" id="cd19499">
    <property type="entry name" value="RecA-like_ClpB_Hsp104-like"/>
    <property type="match status" value="1"/>
</dbReference>
<comment type="caution">
    <text evidence="7">The sequence shown here is derived from an EMBL/GenBank/DDBJ whole genome shotgun (WGS) entry which is preliminary data.</text>
</comment>
<dbReference type="InterPro" id="IPR003593">
    <property type="entry name" value="AAA+_ATPase"/>
</dbReference>
<evidence type="ECO:0000259" key="6">
    <source>
        <dbReference type="SMART" id="SM01086"/>
    </source>
</evidence>
<evidence type="ECO:0000256" key="4">
    <source>
        <dbReference type="ARBA" id="ARBA00023186"/>
    </source>
</evidence>
<dbReference type="PANTHER" id="PTHR11638:SF18">
    <property type="entry name" value="HEAT SHOCK PROTEIN 104"/>
    <property type="match status" value="1"/>
</dbReference>
<dbReference type="GO" id="GO:0034605">
    <property type="term" value="P:cellular response to heat"/>
    <property type="evidence" value="ECO:0007669"/>
    <property type="project" value="TreeGrafter"/>
</dbReference>
<name>A0A0G0X772_UNCKA</name>
<dbReference type="InterPro" id="IPR003959">
    <property type="entry name" value="ATPase_AAA_core"/>
</dbReference>
<dbReference type="Gene3D" id="1.10.1780.10">
    <property type="entry name" value="Clp, N-terminal domain"/>
    <property type="match status" value="1"/>
</dbReference>
<dbReference type="InterPro" id="IPR027417">
    <property type="entry name" value="P-loop_NTPase"/>
</dbReference>
<dbReference type="PRINTS" id="PR00300">
    <property type="entry name" value="CLPPROTEASEA"/>
</dbReference>
<dbReference type="Gene3D" id="4.10.860.10">
    <property type="entry name" value="UVR domain"/>
    <property type="match status" value="1"/>
</dbReference>
<keyword evidence="2" id="KW-0547">Nucleotide-binding</keyword>
<dbReference type="SUPFAM" id="SSF52540">
    <property type="entry name" value="P-loop containing nucleoside triphosphate hydrolases"/>
    <property type="match status" value="2"/>
</dbReference>
<dbReference type="EMBL" id="LCBX01000012">
    <property type="protein sequence ID" value="KKS20924.1"/>
    <property type="molecule type" value="Genomic_DNA"/>
</dbReference>
<dbReference type="InterPro" id="IPR001270">
    <property type="entry name" value="ClpA/B"/>
</dbReference>
<keyword evidence="4" id="KW-0143">Chaperone</keyword>
<dbReference type="InterPro" id="IPR019489">
    <property type="entry name" value="Clp_ATPase_C"/>
</dbReference>
<dbReference type="AlphaFoldDB" id="A0A0G0X772"/>
<evidence type="ECO:0000256" key="2">
    <source>
        <dbReference type="ARBA" id="ARBA00022741"/>
    </source>
</evidence>
<keyword evidence="3" id="KW-0067">ATP-binding</keyword>
<evidence type="ECO:0000256" key="3">
    <source>
        <dbReference type="ARBA" id="ARBA00022840"/>
    </source>
</evidence>
<dbReference type="SMART" id="SM00382">
    <property type="entry name" value="AAA"/>
    <property type="match status" value="2"/>
</dbReference>
<evidence type="ECO:0000313" key="7">
    <source>
        <dbReference type="EMBL" id="KKS20924.1"/>
    </source>
</evidence>
<accession>A0A0G0X772</accession>
<evidence type="ECO:0000259" key="5">
    <source>
        <dbReference type="SMART" id="SM00382"/>
    </source>
</evidence>
<protein>
    <submittedName>
        <fullName evidence="7">ATPase AAA-2 domain protein</fullName>
    </submittedName>
</protein>
<dbReference type="GO" id="GO:0005737">
    <property type="term" value="C:cytoplasm"/>
    <property type="evidence" value="ECO:0007669"/>
    <property type="project" value="TreeGrafter"/>
</dbReference>
<dbReference type="Pfam" id="PF10431">
    <property type="entry name" value="ClpB_D2-small"/>
    <property type="match status" value="1"/>
</dbReference>
<dbReference type="Gene3D" id="1.10.8.60">
    <property type="match status" value="2"/>
</dbReference>
<dbReference type="InterPro" id="IPR041546">
    <property type="entry name" value="ClpA/ClpB_AAA_lid"/>
</dbReference>
<reference evidence="7 8" key="1">
    <citation type="journal article" date="2015" name="Nature">
        <title>rRNA introns, odd ribosomes, and small enigmatic genomes across a large radiation of phyla.</title>
        <authorList>
            <person name="Brown C.T."/>
            <person name="Hug L.A."/>
            <person name="Thomas B.C."/>
            <person name="Sharon I."/>
            <person name="Castelle C.J."/>
            <person name="Singh A."/>
            <person name="Wilkins M.J."/>
            <person name="Williams K.H."/>
            <person name="Banfield J.F."/>
        </authorList>
    </citation>
    <scope>NUCLEOTIDE SEQUENCE [LARGE SCALE GENOMIC DNA]</scope>
</reference>
<dbReference type="FunFam" id="3.40.50.300:FF:000025">
    <property type="entry name" value="ATP-dependent Clp protease subunit"/>
    <property type="match status" value="1"/>
</dbReference>
<evidence type="ECO:0000313" key="8">
    <source>
        <dbReference type="Proteomes" id="UP000034507"/>
    </source>
</evidence>
<evidence type="ECO:0000256" key="1">
    <source>
        <dbReference type="ARBA" id="ARBA00022737"/>
    </source>
</evidence>
<organism evidence="7 8">
    <name type="scientific">candidate division WWE3 bacterium GW2011_GWC1_41_7</name>
    <dbReference type="NCBI Taxonomy" id="1619119"/>
    <lineage>
        <taxon>Bacteria</taxon>
        <taxon>Katanobacteria</taxon>
    </lineage>
</organism>
<dbReference type="GO" id="GO:0005524">
    <property type="term" value="F:ATP binding"/>
    <property type="evidence" value="ECO:0007669"/>
    <property type="project" value="UniProtKB-KW"/>
</dbReference>
<dbReference type="GO" id="GO:0016887">
    <property type="term" value="F:ATP hydrolysis activity"/>
    <property type="evidence" value="ECO:0007669"/>
    <property type="project" value="InterPro"/>
</dbReference>
<feature type="domain" description="Clp ATPase C-terminal" evidence="6">
    <location>
        <begin position="671"/>
        <end position="768"/>
    </location>
</feature>
<gene>
    <name evidence="7" type="ORF">UU77_C0012G0008</name>
</gene>
<keyword evidence="1" id="KW-0677">Repeat</keyword>